<dbReference type="GO" id="GO:0006506">
    <property type="term" value="P:GPI anchor biosynthetic process"/>
    <property type="evidence" value="ECO:0007669"/>
    <property type="project" value="UniProtKB-UniPathway"/>
</dbReference>
<name>F6WR40_ORNAN</name>
<evidence type="ECO:0000256" key="4">
    <source>
        <dbReference type="ARBA" id="ARBA00022502"/>
    </source>
</evidence>
<dbReference type="HOGENOM" id="CLU_076787_2_0_1"/>
<dbReference type="STRING" id="9258.ENSOANP00000025315"/>
<comment type="function">
    <text evidence="10">Stabilizing subunit of the glycosylphosphatidylinositol-mannosyltransferase I complex which catalyzes the transfer of the first mannose, via an alpha-1,4 bond from a dolichol-phosphate-mannose (Dol-P-Man) to the glucosaminyl acyl phosphatidylinositol (GlcN-(acyl)PI) intermediate to generate alpha-D-Man-(1-&gt;4)-alpha-D-GlcN-(1-&gt;6)-(1-radyl,2-acyl-sn-glycero-3-phospho)-2-acyl-inositol and participates in the sixth step of the glycosylphosphatidylinositol-anchor biosynthesis. Probably acts by stabilizing the mannosyltransferase PIGM.</text>
</comment>
<evidence type="ECO:0000313" key="12">
    <source>
        <dbReference type="Ensembl" id="ENSOANP00000025315.2"/>
    </source>
</evidence>
<feature type="transmembrane region" description="Helical" evidence="10">
    <location>
        <begin position="380"/>
        <end position="403"/>
    </location>
</feature>
<comment type="similarity">
    <text evidence="3 10">Belongs to the PIGX family.</text>
</comment>
<protein>
    <recommendedName>
        <fullName evidence="10">Phosphatidylinositol-glycan biosynthesis class X protein</fullName>
    </recommendedName>
</protein>
<dbReference type="Bgee" id="ENSOANG00000019945">
    <property type="expression patterns" value="Expressed in ovary and 8 other cell types or tissues"/>
</dbReference>
<evidence type="ECO:0000256" key="1">
    <source>
        <dbReference type="ARBA" id="ARBA00004389"/>
    </source>
</evidence>
<comment type="pathway">
    <text evidence="2 10">Glycolipid biosynthesis; glycosylphosphatidylinositol-anchor biosynthesis.</text>
</comment>
<reference evidence="12" key="2">
    <citation type="submission" date="2025-08" db="UniProtKB">
        <authorList>
            <consortium name="Ensembl"/>
        </authorList>
    </citation>
    <scope>IDENTIFICATION</scope>
    <source>
        <strain evidence="12">Glennie</strain>
    </source>
</reference>
<evidence type="ECO:0000256" key="3">
    <source>
        <dbReference type="ARBA" id="ARBA00010345"/>
    </source>
</evidence>
<dbReference type="AlphaFoldDB" id="F6WR40"/>
<dbReference type="GeneTree" id="ENSGT00390000017679"/>
<comment type="subcellular location">
    <subcellularLocation>
        <location evidence="1 10">Endoplasmic reticulum membrane</location>
        <topology evidence="1 10">Single-pass membrane protein</topology>
    </subcellularLocation>
</comment>
<feature type="compositionally biased region" description="Basic and acidic residues" evidence="11">
    <location>
        <begin position="88"/>
        <end position="97"/>
    </location>
</feature>
<evidence type="ECO:0000256" key="7">
    <source>
        <dbReference type="ARBA" id="ARBA00022989"/>
    </source>
</evidence>
<feature type="compositionally biased region" description="Basic and acidic residues" evidence="11">
    <location>
        <begin position="23"/>
        <end position="33"/>
    </location>
</feature>
<dbReference type="Proteomes" id="UP000002279">
    <property type="component" value="Chromosome 1"/>
</dbReference>
<accession>F6WR40</accession>
<dbReference type="PANTHER" id="PTHR28650:SF1">
    <property type="entry name" value="PHOSPHATIDYLINOSITOL-GLYCAN BIOSYNTHESIS CLASS X PROTEIN"/>
    <property type="match status" value="1"/>
</dbReference>
<gene>
    <name evidence="12" type="primary">PIGX</name>
</gene>
<keyword evidence="4 10" id="KW-0337">GPI-anchor biosynthesis</keyword>
<evidence type="ECO:0000256" key="8">
    <source>
        <dbReference type="ARBA" id="ARBA00023136"/>
    </source>
</evidence>
<dbReference type="eggNOG" id="ENOG502S32M">
    <property type="taxonomic scope" value="Eukaryota"/>
</dbReference>
<feature type="compositionally biased region" description="Basic and acidic residues" evidence="11">
    <location>
        <begin position="69"/>
        <end position="79"/>
    </location>
</feature>
<keyword evidence="6 10" id="KW-0256">Endoplasmic reticulum</keyword>
<keyword evidence="13" id="KW-1185">Reference proteome</keyword>
<feature type="compositionally biased region" description="Basic and acidic residues" evidence="11">
    <location>
        <begin position="107"/>
        <end position="118"/>
    </location>
</feature>
<reference evidence="12" key="3">
    <citation type="submission" date="2025-09" db="UniProtKB">
        <authorList>
            <consortium name="Ensembl"/>
        </authorList>
    </citation>
    <scope>IDENTIFICATION</scope>
    <source>
        <strain evidence="12">Glennie</strain>
    </source>
</reference>
<dbReference type="PANTHER" id="PTHR28650">
    <property type="entry name" value="PHOSPHATIDYLINOSITOL-GLYCAN BIOSYNTHESIS CLASS X PROTEIN"/>
    <property type="match status" value="1"/>
</dbReference>
<organism evidence="12 13">
    <name type="scientific">Ornithorhynchus anatinus</name>
    <name type="common">Duckbill platypus</name>
    <dbReference type="NCBI Taxonomy" id="9258"/>
    <lineage>
        <taxon>Eukaryota</taxon>
        <taxon>Metazoa</taxon>
        <taxon>Chordata</taxon>
        <taxon>Craniata</taxon>
        <taxon>Vertebrata</taxon>
        <taxon>Euteleostomi</taxon>
        <taxon>Mammalia</taxon>
        <taxon>Monotremata</taxon>
        <taxon>Ornithorhynchidae</taxon>
        <taxon>Ornithorhynchus</taxon>
    </lineage>
</organism>
<keyword evidence="8 10" id="KW-0472">Membrane</keyword>
<sequence>MARSASTRPWERGGARMRPTCAPRREGRRERGSCARIRPAGWSAHAPCPRPRGREGAARACALPAPRGGGREREGELRTHAPCPSPEEAGRRRERGSCARMRPTRAPRREGRRERELSAHAPCPRSEVGKELRAHPAAPLSGLAACAPPPRDVRAPPPAAGPVHPIGALAPLGAFAAFLLLAAAVTARQDVQSTCSETKLTQDLLKEGFHRDLLIEVELGGSVEDTGSCRVLLKQEIPSGLYVDPFELASLEEDRTAEVSVVPDFVDVEAPEYLSKEFDIFIYTKAIPERPGSFRAVFPIHSRYHRPQEQDGVATVVLKKPELLVHCLKDFPTRKCWKHSEMAAPCSLRSEQMCHWSSVEYILVSKEVRWNVPVGLTGHTPLVCLVTLLTTIFCCIYVLAALLKHGRFSEDA</sequence>
<reference evidence="12 13" key="1">
    <citation type="journal article" date="2008" name="Nature">
        <title>Genome analysis of the platypus reveals unique signatures of evolution.</title>
        <authorList>
            <person name="Warren W.C."/>
            <person name="Hillier L.W."/>
            <person name="Marshall Graves J.A."/>
            <person name="Birney E."/>
            <person name="Ponting C.P."/>
            <person name="Grutzner F."/>
            <person name="Belov K."/>
            <person name="Miller W."/>
            <person name="Clarke L."/>
            <person name="Chinwalla A.T."/>
            <person name="Yang S.P."/>
            <person name="Heger A."/>
            <person name="Locke D.P."/>
            <person name="Miethke P."/>
            <person name="Waters P.D."/>
            <person name="Veyrunes F."/>
            <person name="Fulton L."/>
            <person name="Fulton B."/>
            <person name="Graves T."/>
            <person name="Wallis J."/>
            <person name="Puente X.S."/>
            <person name="Lopez-Otin C."/>
            <person name="Ordonez G.R."/>
            <person name="Eichler E.E."/>
            <person name="Chen L."/>
            <person name="Cheng Z."/>
            <person name="Deakin J.E."/>
            <person name="Alsop A."/>
            <person name="Thompson K."/>
            <person name="Kirby P."/>
            <person name="Papenfuss A.T."/>
            <person name="Wakefield M.J."/>
            <person name="Olender T."/>
            <person name="Lancet D."/>
            <person name="Huttley G.A."/>
            <person name="Smit A.F."/>
            <person name="Pask A."/>
            <person name="Temple-Smith P."/>
            <person name="Batzer M.A."/>
            <person name="Walker J.A."/>
            <person name="Konkel M.K."/>
            <person name="Harris R.S."/>
            <person name="Whittington C.M."/>
            <person name="Wong E.S."/>
            <person name="Gemmell N.J."/>
            <person name="Buschiazzo E."/>
            <person name="Vargas Jentzsch I.M."/>
            <person name="Merkel A."/>
            <person name="Schmitz J."/>
            <person name="Zemann A."/>
            <person name="Churakov G."/>
            <person name="Kriegs J.O."/>
            <person name="Brosius J."/>
            <person name="Murchison E.P."/>
            <person name="Sachidanandam R."/>
            <person name="Smith C."/>
            <person name="Hannon G.J."/>
            <person name="Tsend-Ayush E."/>
            <person name="McMillan D."/>
            <person name="Attenborough R."/>
            <person name="Rens W."/>
            <person name="Ferguson-Smith M."/>
            <person name="Lefevre C.M."/>
            <person name="Sharp J.A."/>
            <person name="Nicholas K.R."/>
            <person name="Ray D.A."/>
            <person name="Kube M."/>
            <person name="Reinhardt R."/>
            <person name="Pringle T.H."/>
            <person name="Taylor J."/>
            <person name="Jones R.C."/>
            <person name="Nixon B."/>
            <person name="Dacheux J.L."/>
            <person name="Niwa H."/>
            <person name="Sekita Y."/>
            <person name="Huang X."/>
            <person name="Stark A."/>
            <person name="Kheradpour P."/>
            <person name="Kellis M."/>
            <person name="Flicek P."/>
            <person name="Chen Y."/>
            <person name="Webber C."/>
            <person name="Hardison R."/>
            <person name="Nelson J."/>
            <person name="Hallsworth-Pepin K."/>
            <person name="Delehaunty K."/>
            <person name="Markovic C."/>
            <person name="Minx P."/>
            <person name="Feng Y."/>
            <person name="Kremitzki C."/>
            <person name="Mitreva M."/>
            <person name="Glasscock J."/>
            <person name="Wylie T."/>
            <person name="Wohldmann P."/>
            <person name="Thiru P."/>
            <person name="Nhan M.N."/>
            <person name="Pohl C.S."/>
            <person name="Smith S.M."/>
            <person name="Hou S."/>
            <person name="Nefedov M."/>
            <person name="de Jong P.J."/>
            <person name="Renfree M.B."/>
            <person name="Mardis E.R."/>
            <person name="Wilson R.K."/>
        </authorList>
    </citation>
    <scope>NUCLEOTIDE SEQUENCE [LARGE SCALE GENOMIC DNA]</scope>
    <source>
        <strain evidence="12 13">Glennie</strain>
    </source>
</reference>
<keyword evidence="5 10" id="KW-0812">Transmembrane</keyword>
<keyword evidence="7 10" id="KW-1133">Transmembrane helix</keyword>
<dbReference type="Pfam" id="PF08320">
    <property type="entry name" value="PIG-X"/>
    <property type="match status" value="1"/>
</dbReference>
<evidence type="ECO:0000256" key="5">
    <source>
        <dbReference type="ARBA" id="ARBA00022692"/>
    </source>
</evidence>
<dbReference type="InterPro" id="IPR013233">
    <property type="entry name" value="PIG-X/PBN1"/>
</dbReference>
<feature type="region of interest" description="Disordered" evidence="11">
    <location>
        <begin position="1"/>
        <end position="128"/>
    </location>
</feature>
<proteinExistence type="inferred from homology"/>
<dbReference type="SMART" id="SM00780">
    <property type="entry name" value="PIG-X"/>
    <property type="match status" value="1"/>
</dbReference>
<evidence type="ECO:0000256" key="10">
    <source>
        <dbReference type="RuleBase" id="RU366056"/>
    </source>
</evidence>
<evidence type="ECO:0000256" key="11">
    <source>
        <dbReference type="SAM" id="MobiDB-lite"/>
    </source>
</evidence>
<evidence type="ECO:0000256" key="6">
    <source>
        <dbReference type="ARBA" id="ARBA00022824"/>
    </source>
</evidence>
<evidence type="ECO:0000256" key="9">
    <source>
        <dbReference type="ARBA" id="ARBA00023180"/>
    </source>
</evidence>
<evidence type="ECO:0000256" key="2">
    <source>
        <dbReference type="ARBA" id="ARBA00004687"/>
    </source>
</evidence>
<dbReference type="UniPathway" id="UPA00196"/>
<dbReference type="GO" id="GO:0005789">
    <property type="term" value="C:endoplasmic reticulum membrane"/>
    <property type="evidence" value="ECO:0007669"/>
    <property type="project" value="UniProtKB-SubCell"/>
</dbReference>
<dbReference type="FunCoup" id="F6WR40">
    <property type="interactions" value="504"/>
</dbReference>
<dbReference type="InParanoid" id="F6WR40"/>
<keyword evidence="9" id="KW-0325">Glycoprotein</keyword>
<dbReference type="InterPro" id="IPR040039">
    <property type="entry name" value="PIGX"/>
</dbReference>
<dbReference type="Ensembl" id="ENSOANT00000029119.2">
    <property type="protein sequence ID" value="ENSOANP00000025315.2"/>
    <property type="gene ID" value="ENSOANG00000019945.2"/>
</dbReference>
<evidence type="ECO:0000313" key="13">
    <source>
        <dbReference type="Proteomes" id="UP000002279"/>
    </source>
</evidence>